<feature type="transmembrane region" description="Helical" evidence="2">
    <location>
        <begin position="53"/>
        <end position="71"/>
    </location>
</feature>
<name>A0A177CCW7_9PLEO</name>
<feature type="transmembrane region" description="Helical" evidence="2">
    <location>
        <begin position="301"/>
        <end position="323"/>
    </location>
</feature>
<evidence type="ECO:0000256" key="1">
    <source>
        <dbReference type="SAM" id="Coils"/>
    </source>
</evidence>
<proteinExistence type="predicted"/>
<evidence type="ECO:0000256" key="2">
    <source>
        <dbReference type="SAM" id="Phobius"/>
    </source>
</evidence>
<keyword evidence="2" id="KW-0812">Transmembrane</keyword>
<feature type="transmembrane region" description="Helical" evidence="2">
    <location>
        <begin position="445"/>
        <end position="464"/>
    </location>
</feature>
<dbReference type="InParanoid" id="A0A177CCW7"/>
<accession>A0A177CCW7</accession>
<feature type="coiled-coil region" evidence="1">
    <location>
        <begin position="471"/>
        <end position="498"/>
    </location>
</feature>
<keyword evidence="4" id="KW-1185">Reference proteome</keyword>
<keyword evidence="1" id="KW-0175">Coiled coil</keyword>
<dbReference type="GeneID" id="28762115"/>
<dbReference type="RefSeq" id="XP_018034983.1">
    <property type="nucleotide sequence ID" value="XM_018178629.1"/>
</dbReference>
<feature type="transmembrane region" description="Helical" evidence="2">
    <location>
        <begin position="150"/>
        <end position="168"/>
    </location>
</feature>
<evidence type="ECO:0000313" key="4">
    <source>
        <dbReference type="Proteomes" id="UP000077069"/>
    </source>
</evidence>
<sequence>MATSATFPGAVETLSYQGDSGGTYNATLNREAFTLIAQNVTCAYPISDIYAPASRYLFYVLVVLTFCSIRIRWLSHVFFGAVVAYAACAAINAFIIIANQPPIQDAQNVTIPYISPNSNWTTGPDAINALVTNATTVTVKPDAVELDIDPITAIVVTACLVGLPLQIWSRTMRSSLIIRYMILLWNMTMLAASVCALLAWSSTNLAAPQYRFCFAGVLDPDAQLSDGWDPKYWEGSWNATIANIFEHPQTTWQELSNNCFYPCWNTSQVIRQRTSLKSVVSTRHTKFAKLHNPARDNGDDLLALLIYIAVWGFALAQIFLYLLSVLRLGSKELRATIHEPHHLWRKKGLVWRQLKADWGRSWVTLRGIGRMPLHLSREVRVREERPRLHDLVPVLRLLTDVTALIILVAVFLLSPCIVVAFICWIEWYIRNDGSTNESINQVGQWAPLVSVAVVLLASTVYHVLKDPLANAHEIRTEIEQKEASLQKLREKLEMMGGAEDVEIGTPSEPLSRTVSRYERRTCSV</sequence>
<reference evidence="3 4" key="1">
    <citation type="submission" date="2016-05" db="EMBL/GenBank/DDBJ databases">
        <title>Comparative analysis of secretome profiles of manganese(II)-oxidizing ascomycete fungi.</title>
        <authorList>
            <consortium name="DOE Joint Genome Institute"/>
            <person name="Zeiner C.A."/>
            <person name="Purvine S.O."/>
            <person name="Zink E.M."/>
            <person name="Wu S."/>
            <person name="Pasa-Tolic L."/>
            <person name="Chaput D.L."/>
            <person name="Haridas S."/>
            <person name="Grigoriev I.V."/>
            <person name="Santelli C.M."/>
            <person name="Hansel C.M."/>
        </authorList>
    </citation>
    <scope>NUCLEOTIDE SEQUENCE [LARGE SCALE GENOMIC DNA]</scope>
    <source>
        <strain evidence="3 4">AP3s5-JAC2a</strain>
    </source>
</reference>
<feature type="transmembrane region" description="Helical" evidence="2">
    <location>
        <begin position="401"/>
        <end position="425"/>
    </location>
</feature>
<feature type="transmembrane region" description="Helical" evidence="2">
    <location>
        <begin position="180"/>
        <end position="200"/>
    </location>
</feature>
<gene>
    <name evidence="3" type="ORF">CC84DRAFT_1165036</name>
</gene>
<keyword evidence="2" id="KW-0472">Membrane</keyword>
<keyword evidence="2" id="KW-1133">Transmembrane helix</keyword>
<dbReference type="AlphaFoldDB" id="A0A177CCW7"/>
<protein>
    <submittedName>
        <fullName evidence="3">Uncharacterized protein</fullName>
    </submittedName>
</protein>
<dbReference type="OrthoDB" id="3021074at2759"/>
<evidence type="ECO:0000313" key="3">
    <source>
        <dbReference type="EMBL" id="OAG04618.1"/>
    </source>
</evidence>
<feature type="transmembrane region" description="Helical" evidence="2">
    <location>
        <begin position="78"/>
        <end position="98"/>
    </location>
</feature>
<dbReference type="Proteomes" id="UP000077069">
    <property type="component" value="Unassembled WGS sequence"/>
</dbReference>
<organism evidence="3 4">
    <name type="scientific">Paraphaeosphaeria sporulosa</name>
    <dbReference type="NCBI Taxonomy" id="1460663"/>
    <lineage>
        <taxon>Eukaryota</taxon>
        <taxon>Fungi</taxon>
        <taxon>Dikarya</taxon>
        <taxon>Ascomycota</taxon>
        <taxon>Pezizomycotina</taxon>
        <taxon>Dothideomycetes</taxon>
        <taxon>Pleosporomycetidae</taxon>
        <taxon>Pleosporales</taxon>
        <taxon>Massarineae</taxon>
        <taxon>Didymosphaeriaceae</taxon>
        <taxon>Paraphaeosphaeria</taxon>
    </lineage>
</organism>
<dbReference type="EMBL" id="KV441553">
    <property type="protein sequence ID" value="OAG04618.1"/>
    <property type="molecule type" value="Genomic_DNA"/>
</dbReference>